<proteinExistence type="predicted"/>
<dbReference type="GO" id="GO:0016020">
    <property type="term" value="C:membrane"/>
    <property type="evidence" value="ECO:0007669"/>
    <property type="project" value="InterPro"/>
</dbReference>
<sequence length="216" mass="24086">MPLTPRLKQKIAKFDEKGVLFIHIPKSGGRAVSDALYGLQVKHSSICVYQAVVPDLVARVETVSIVRDPVDRFVSAYRHAISGGASEKRVSRAFRSTYAGFRSIGDAIDHVRSARSTYHVGPLFRPQVWYLHDRARRIAVDTLFRYDDLDSMTPLLSDRFEKPIRRINVTPPTDPIAPNSREKAQIRDLYAADAALYDALPIGRIIDLKDGAAGQG</sequence>
<dbReference type="EMBL" id="CP011770">
    <property type="protein sequence ID" value="AKM09552.1"/>
    <property type="molecule type" value="Genomic_DNA"/>
</dbReference>
<protein>
    <submittedName>
        <fullName evidence="1">Uncharacterized protein</fullName>
    </submittedName>
</protein>
<dbReference type="Proteomes" id="UP000035287">
    <property type="component" value="Chromosome"/>
</dbReference>
<dbReference type="AlphaFoldDB" id="A0A0G3XEG3"/>
<dbReference type="KEGG" id="cna:AB433_05490"/>
<evidence type="ECO:0000313" key="2">
    <source>
        <dbReference type="Proteomes" id="UP000035287"/>
    </source>
</evidence>
<dbReference type="GO" id="GO:0008146">
    <property type="term" value="F:sulfotransferase activity"/>
    <property type="evidence" value="ECO:0007669"/>
    <property type="project" value="InterPro"/>
</dbReference>
<organism evidence="1 2">
    <name type="scientific">Croceicoccus naphthovorans</name>
    <dbReference type="NCBI Taxonomy" id="1348774"/>
    <lineage>
        <taxon>Bacteria</taxon>
        <taxon>Pseudomonadati</taxon>
        <taxon>Pseudomonadota</taxon>
        <taxon>Alphaproteobacteria</taxon>
        <taxon>Sphingomonadales</taxon>
        <taxon>Erythrobacteraceae</taxon>
        <taxon>Croceicoccus</taxon>
    </lineage>
</organism>
<dbReference type="STRING" id="1348774.AB433_05490"/>
<keyword evidence="2" id="KW-1185">Reference proteome</keyword>
<dbReference type="RefSeq" id="WP_047820240.1">
    <property type="nucleotide sequence ID" value="NZ_CP011770.1"/>
</dbReference>
<dbReference type="InterPro" id="IPR005331">
    <property type="entry name" value="Sulfotransferase"/>
</dbReference>
<dbReference type="Gene3D" id="3.40.50.300">
    <property type="entry name" value="P-loop containing nucleotide triphosphate hydrolases"/>
    <property type="match status" value="1"/>
</dbReference>
<evidence type="ECO:0000313" key="1">
    <source>
        <dbReference type="EMBL" id="AKM09552.1"/>
    </source>
</evidence>
<dbReference type="Pfam" id="PF03567">
    <property type="entry name" value="Sulfotransfer_2"/>
    <property type="match status" value="1"/>
</dbReference>
<reference evidence="1 2" key="1">
    <citation type="submission" date="2015-06" db="EMBL/GenBank/DDBJ databases">
        <authorList>
            <person name="Zeng Y."/>
            <person name="Huang Y."/>
        </authorList>
    </citation>
    <scope>NUCLEOTIDE SEQUENCE [LARGE SCALE GENOMIC DNA]</scope>
    <source>
        <strain evidence="1 2">PQ-2</strain>
    </source>
</reference>
<dbReference type="SUPFAM" id="SSF52540">
    <property type="entry name" value="P-loop containing nucleoside triphosphate hydrolases"/>
    <property type="match status" value="1"/>
</dbReference>
<accession>A0A0G3XEG3</accession>
<gene>
    <name evidence="1" type="ORF">AB433_05490</name>
</gene>
<name>A0A0G3XEG3_9SPHN</name>
<dbReference type="PATRIC" id="fig|1348774.3.peg.1151"/>
<dbReference type="InterPro" id="IPR027417">
    <property type="entry name" value="P-loop_NTPase"/>
</dbReference>